<evidence type="ECO:0000313" key="3">
    <source>
        <dbReference type="Proteomes" id="UP001626550"/>
    </source>
</evidence>
<name>A0ABD2PJ64_9PLAT</name>
<feature type="region of interest" description="Disordered" evidence="1">
    <location>
        <begin position="85"/>
        <end position="107"/>
    </location>
</feature>
<feature type="region of interest" description="Disordered" evidence="1">
    <location>
        <begin position="1"/>
        <end position="36"/>
    </location>
</feature>
<dbReference type="EMBL" id="JBJKFK010007222">
    <property type="protein sequence ID" value="KAL3307493.1"/>
    <property type="molecule type" value="Genomic_DNA"/>
</dbReference>
<accession>A0ABD2PJ64</accession>
<dbReference type="AlphaFoldDB" id="A0ABD2PJ64"/>
<proteinExistence type="predicted"/>
<protein>
    <submittedName>
        <fullName evidence="2">Uncharacterized protein</fullName>
    </submittedName>
</protein>
<organism evidence="2 3">
    <name type="scientific">Cichlidogyrus casuarinus</name>
    <dbReference type="NCBI Taxonomy" id="1844966"/>
    <lineage>
        <taxon>Eukaryota</taxon>
        <taxon>Metazoa</taxon>
        <taxon>Spiralia</taxon>
        <taxon>Lophotrochozoa</taxon>
        <taxon>Platyhelminthes</taxon>
        <taxon>Monogenea</taxon>
        <taxon>Monopisthocotylea</taxon>
        <taxon>Dactylogyridea</taxon>
        <taxon>Ancyrocephalidae</taxon>
        <taxon>Cichlidogyrus</taxon>
    </lineage>
</organism>
<evidence type="ECO:0000313" key="2">
    <source>
        <dbReference type="EMBL" id="KAL3307493.1"/>
    </source>
</evidence>
<comment type="caution">
    <text evidence="2">The sequence shown here is derived from an EMBL/GenBank/DDBJ whole genome shotgun (WGS) entry which is preliminary data.</text>
</comment>
<gene>
    <name evidence="2" type="ORF">Ciccas_013990</name>
</gene>
<feature type="compositionally biased region" description="Basic residues" evidence="1">
    <location>
        <begin position="96"/>
        <end position="107"/>
    </location>
</feature>
<keyword evidence="3" id="KW-1185">Reference proteome</keyword>
<evidence type="ECO:0000256" key="1">
    <source>
        <dbReference type="SAM" id="MobiDB-lite"/>
    </source>
</evidence>
<sequence length="107" mass="12152">MSTEADETIAPIIDVDPSEETTDSLPESTAQRKDSFYTDIPNELTQKAPNNPSDIKEETLIQVRKSYRLNKRLVKLTTLKKRGTLEGTTGMERTARRSTIRASRQIR</sequence>
<dbReference type="Proteomes" id="UP001626550">
    <property type="component" value="Unassembled WGS sequence"/>
</dbReference>
<reference evidence="2 3" key="1">
    <citation type="submission" date="2024-11" db="EMBL/GenBank/DDBJ databases">
        <title>Adaptive evolution of stress response genes in parasites aligns with host niche diversity.</title>
        <authorList>
            <person name="Hahn C."/>
            <person name="Resl P."/>
        </authorList>
    </citation>
    <scope>NUCLEOTIDE SEQUENCE [LARGE SCALE GENOMIC DNA]</scope>
    <source>
        <strain evidence="2">EGGRZ-B1_66</strain>
        <tissue evidence="2">Body</tissue>
    </source>
</reference>